<name>W4VGN3_9BACI</name>
<dbReference type="SMART" id="SM00345">
    <property type="entry name" value="HTH_GNTR"/>
    <property type="match status" value="1"/>
</dbReference>
<gene>
    <name evidence="6" type="ORF">JCM21714_935</name>
</gene>
<dbReference type="STRING" id="1298598.JCM21714_935"/>
<keyword evidence="1" id="KW-0805">Transcription regulation</keyword>
<proteinExistence type="predicted"/>
<dbReference type="Gene3D" id="1.20.120.530">
    <property type="entry name" value="GntR ligand-binding domain-like"/>
    <property type="match status" value="1"/>
</dbReference>
<dbReference type="Proteomes" id="UP000019102">
    <property type="component" value="Unassembled WGS sequence"/>
</dbReference>
<evidence type="ECO:0000259" key="4">
    <source>
        <dbReference type="SMART" id="SM00345"/>
    </source>
</evidence>
<keyword evidence="2" id="KW-0238">DNA-binding</keyword>
<dbReference type="InterPro" id="IPR011711">
    <property type="entry name" value="GntR_C"/>
</dbReference>
<organism evidence="6 7">
    <name type="scientific">Gracilibacillus boraciitolerans JCM 21714</name>
    <dbReference type="NCBI Taxonomy" id="1298598"/>
    <lineage>
        <taxon>Bacteria</taxon>
        <taxon>Bacillati</taxon>
        <taxon>Bacillota</taxon>
        <taxon>Bacilli</taxon>
        <taxon>Bacillales</taxon>
        <taxon>Bacillaceae</taxon>
        <taxon>Gracilibacillus</taxon>
    </lineage>
</organism>
<dbReference type="OrthoDB" id="574518at2"/>
<evidence type="ECO:0000313" key="7">
    <source>
        <dbReference type="Proteomes" id="UP000019102"/>
    </source>
</evidence>
<dbReference type="PANTHER" id="PTHR43537:SF6">
    <property type="entry name" value="HTH-TYPE TRANSCRIPTIONAL REPRESSOR RSPR"/>
    <property type="match status" value="1"/>
</dbReference>
<dbReference type="PANTHER" id="PTHR43537">
    <property type="entry name" value="TRANSCRIPTIONAL REGULATOR, GNTR FAMILY"/>
    <property type="match status" value="1"/>
</dbReference>
<dbReference type="AlphaFoldDB" id="W4VGN3"/>
<dbReference type="InterPro" id="IPR008920">
    <property type="entry name" value="TF_FadR/GntR_C"/>
</dbReference>
<reference evidence="6 7" key="1">
    <citation type="journal article" date="2014" name="Genome Announc.">
        <title>Draft Genome Sequence of the Boron-Tolerant and Moderately Halotolerant Bacterium Gracilibacillus boraciitolerans JCM 21714T.</title>
        <authorList>
            <person name="Ahmed I."/>
            <person name="Oshima K."/>
            <person name="Suda W."/>
            <person name="Kitamura K."/>
            <person name="Iida T."/>
            <person name="Ohmori Y."/>
            <person name="Fujiwara T."/>
            <person name="Hattori M."/>
            <person name="Ohkuma M."/>
        </authorList>
    </citation>
    <scope>NUCLEOTIDE SEQUENCE [LARGE SCALE GENOMIC DNA]</scope>
    <source>
        <strain evidence="6 7">JCM 21714</strain>
    </source>
</reference>
<keyword evidence="3" id="KW-0804">Transcription</keyword>
<dbReference type="GO" id="GO:0003677">
    <property type="term" value="F:DNA binding"/>
    <property type="evidence" value="ECO:0007669"/>
    <property type="project" value="UniProtKB-KW"/>
</dbReference>
<dbReference type="RefSeq" id="WP_084040565.1">
    <property type="nucleotide sequence ID" value="NZ_BAVS01000002.1"/>
</dbReference>
<dbReference type="InterPro" id="IPR036388">
    <property type="entry name" value="WH-like_DNA-bd_sf"/>
</dbReference>
<keyword evidence="7" id="KW-1185">Reference proteome</keyword>
<feature type="domain" description="HTH gntR-type" evidence="4">
    <location>
        <begin position="2"/>
        <end position="51"/>
    </location>
</feature>
<dbReference type="InterPro" id="IPR036390">
    <property type="entry name" value="WH_DNA-bd_sf"/>
</dbReference>
<dbReference type="InterPro" id="IPR000524">
    <property type="entry name" value="Tscrpt_reg_HTH_GntR"/>
</dbReference>
<protein>
    <submittedName>
        <fullName evidence="6">Transcriptional regulator</fullName>
    </submittedName>
</protein>
<dbReference type="SUPFAM" id="SSF46785">
    <property type="entry name" value="Winged helix' DNA-binding domain"/>
    <property type="match status" value="1"/>
</dbReference>
<feature type="domain" description="GntR C-terminal" evidence="5">
    <location>
        <begin position="61"/>
        <end position="185"/>
    </location>
</feature>
<comment type="caution">
    <text evidence="6">The sequence shown here is derived from an EMBL/GenBank/DDBJ whole genome shotgun (WGS) entry which is preliminary data.</text>
</comment>
<dbReference type="EMBL" id="BAVS01000002">
    <property type="protein sequence ID" value="GAE91963.1"/>
    <property type="molecule type" value="Genomic_DNA"/>
</dbReference>
<dbReference type="Pfam" id="PF00392">
    <property type="entry name" value="GntR"/>
    <property type="match status" value="1"/>
</dbReference>
<sequence length="202" mass="23678">MNAEIAPGTKLSEKEISEKLEVSRTPPVREAFLKLNEEELLGVFPQVGTIVTKIDLKLVEEGRFIRENIEKAIVREATEKISQEDLLQVETNLTLQEFSLEKGSYQRLFELDDEFHYLLYKGCGKHRTWEMIKRMNIQFDRLRLLRLSVNHDWNIIVDQHRKIFNAISAKDLIAAEQAVIEHLQLVEIEKNQLKQENAEYFV</sequence>
<evidence type="ECO:0000259" key="5">
    <source>
        <dbReference type="SMART" id="SM00895"/>
    </source>
</evidence>
<dbReference type="GO" id="GO:0003700">
    <property type="term" value="F:DNA-binding transcription factor activity"/>
    <property type="evidence" value="ECO:0007669"/>
    <property type="project" value="InterPro"/>
</dbReference>
<evidence type="ECO:0000256" key="1">
    <source>
        <dbReference type="ARBA" id="ARBA00023015"/>
    </source>
</evidence>
<dbReference type="Gene3D" id="1.10.10.10">
    <property type="entry name" value="Winged helix-like DNA-binding domain superfamily/Winged helix DNA-binding domain"/>
    <property type="match status" value="1"/>
</dbReference>
<dbReference type="SUPFAM" id="SSF48008">
    <property type="entry name" value="GntR ligand-binding domain-like"/>
    <property type="match status" value="1"/>
</dbReference>
<dbReference type="eggNOG" id="COG1802">
    <property type="taxonomic scope" value="Bacteria"/>
</dbReference>
<evidence type="ECO:0000256" key="3">
    <source>
        <dbReference type="ARBA" id="ARBA00023163"/>
    </source>
</evidence>
<evidence type="ECO:0000313" key="6">
    <source>
        <dbReference type="EMBL" id="GAE91963.1"/>
    </source>
</evidence>
<dbReference type="Pfam" id="PF07729">
    <property type="entry name" value="FCD"/>
    <property type="match status" value="1"/>
</dbReference>
<accession>W4VGN3</accession>
<dbReference type="SMART" id="SM00895">
    <property type="entry name" value="FCD"/>
    <property type="match status" value="1"/>
</dbReference>
<evidence type="ECO:0000256" key="2">
    <source>
        <dbReference type="ARBA" id="ARBA00023125"/>
    </source>
</evidence>